<dbReference type="EMBL" id="CP051152">
    <property type="protein sequence ID" value="QJQ06153.1"/>
    <property type="molecule type" value="Genomic_DNA"/>
</dbReference>
<dbReference type="Pfam" id="PF00497">
    <property type="entry name" value="SBP_bac_3"/>
    <property type="match status" value="1"/>
</dbReference>
<feature type="chain" id="PRO_5026695885" evidence="2">
    <location>
        <begin position="21"/>
        <end position="270"/>
    </location>
</feature>
<evidence type="ECO:0000256" key="2">
    <source>
        <dbReference type="SAM" id="SignalP"/>
    </source>
</evidence>
<reference evidence="4 5" key="1">
    <citation type="journal article" date="2019" name="Int. J. Syst. Evol. Microbiol.">
        <title>Undibacterium piscinae sp. nov., isolated from Korean shiner intestine.</title>
        <authorList>
            <person name="Lee S.Y."/>
            <person name="Kang W."/>
            <person name="Kim P.S."/>
            <person name="Kim H.S."/>
            <person name="Sung H."/>
            <person name="Shin N.R."/>
            <person name="Whon T.W."/>
            <person name="Yun J.H."/>
            <person name="Lee J.Y."/>
            <person name="Lee J.Y."/>
            <person name="Jung M.J."/>
            <person name="Jeong Y.S."/>
            <person name="Tak E.J."/>
            <person name="Han J.E."/>
            <person name="Hyun D.W."/>
            <person name="Kang M.S."/>
            <person name="Lee K.E."/>
            <person name="Lee B.H."/>
            <person name="Bae J.W."/>
        </authorList>
    </citation>
    <scope>NUCLEOTIDE SEQUENCE [LARGE SCALE GENOMIC DNA]</scope>
    <source>
        <strain evidence="4 5">S11R28</strain>
    </source>
</reference>
<dbReference type="AlphaFoldDB" id="A0A6M4A4W1"/>
<evidence type="ECO:0000256" key="1">
    <source>
        <dbReference type="ARBA" id="ARBA00022729"/>
    </source>
</evidence>
<keyword evidence="5" id="KW-1185">Reference proteome</keyword>
<organism evidence="4 5">
    <name type="scientific">Undibacterium piscinae</name>
    <dbReference type="NCBI Taxonomy" id="2495591"/>
    <lineage>
        <taxon>Bacteria</taxon>
        <taxon>Pseudomonadati</taxon>
        <taxon>Pseudomonadota</taxon>
        <taxon>Betaproteobacteria</taxon>
        <taxon>Burkholderiales</taxon>
        <taxon>Oxalobacteraceae</taxon>
        <taxon>Undibacterium</taxon>
    </lineage>
</organism>
<feature type="domain" description="Solute-binding protein family 3/N-terminal" evidence="3">
    <location>
        <begin position="30"/>
        <end position="260"/>
    </location>
</feature>
<evidence type="ECO:0000313" key="4">
    <source>
        <dbReference type="EMBL" id="QJQ06153.1"/>
    </source>
</evidence>
<dbReference type="KEGG" id="upi:EJG51_010125"/>
<accession>A0A6M4A4W1</accession>
<name>A0A6M4A4W1_9BURK</name>
<evidence type="ECO:0000259" key="3">
    <source>
        <dbReference type="SMART" id="SM00062"/>
    </source>
</evidence>
<dbReference type="OrthoDB" id="8583266at2"/>
<protein>
    <submittedName>
        <fullName evidence="4">Amino acid ABC transporter substrate-binding protein</fullName>
    </submittedName>
</protein>
<feature type="signal peptide" evidence="2">
    <location>
        <begin position="1"/>
        <end position="20"/>
    </location>
</feature>
<sequence>MKHLFYFLFALLNLALSSQAVELHASGCGTIQLAYYENGALYYRNQDGSYSGIDKDVVEEVARRSGCHFNTVLESRIRIWTQLSNGTLAMSVSGIATPEREKTSRFIPYFATRNYALLHRNAPASALTMESFLADDKLQLGIVKSFRHGTSYDEWINKLRARNRVYEAPDFESLMRLFAIHRVDAVLALPTGWQQLLKRENLVGKVQIKDWAPHDRVVASLVVSRTLVDQEKFTLIEKTIHSMREDGTLEQIFKRHLGAELAKELRYSDK</sequence>
<dbReference type="SUPFAM" id="SSF53850">
    <property type="entry name" value="Periplasmic binding protein-like II"/>
    <property type="match status" value="1"/>
</dbReference>
<dbReference type="SMART" id="SM00062">
    <property type="entry name" value="PBPb"/>
    <property type="match status" value="1"/>
</dbReference>
<dbReference type="Proteomes" id="UP000274350">
    <property type="component" value="Chromosome"/>
</dbReference>
<dbReference type="PANTHER" id="PTHR35936">
    <property type="entry name" value="MEMBRANE-BOUND LYTIC MUREIN TRANSGLYCOSYLASE F"/>
    <property type="match status" value="1"/>
</dbReference>
<keyword evidence="1 2" id="KW-0732">Signal</keyword>
<dbReference type="InterPro" id="IPR001638">
    <property type="entry name" value="Solute-binding_3/MltF_N"/>
</dbReference>
<proteinExistence type="predicted"/>
<evidence type="ECO:0000313" key="5">
    <source>
        <dbReference type="Proteomes" id="UP000274350"/>
    </source>
</evidence>
<gene>
    <name evidence="4" type="ORF">EJG51_010125</name>
</gene>
<dbReference type="Gene3D" id="3.40.190.10">
    <property type="entry name" value="Periplasmic binding protein-like II"/>
    <property type="match status" value="2"/>
</dbReference>